<keyword evidence="3" id="KW-1185">Reference proteome</keyword>
<evidence type="ECO:0000313" key="3">
    <source>
        <dbReference type="Proteomes" id="UP000835052"/>
    </source>
</evidence>
<feature type="compositionally biased region" description="Polar residues" evidence="1">
    <location>
        <begin position="239"/>
        <end position="249"/>
    </location>
</feature>
<protein>
    <submittedName>
        <fullName evidence="2">Uncharacterized protein</fullName>
    </submittedName>
</protein>
<name>A0A8S1HKC2_9PELO</name>
<dbReference type="Proteomes" id="UP000835052">
    <property type="component" value="Unassembled WGS sequence"/>
</dbReference>
<accession>A0A8S1HKC2</accession>
<organism evidence="2 3">
    <name type="scientific">Caenorhabditis auriculariae</name>
    <dbReference type="NCBI Taxonomy" id="2777116"/>
    <lineage>
        <taxon>Eukaryota</taxon>
        <taxon>Metazoa</taxon>
        <taxon>Ecdysozoa</taxon>
        <taxon>Nematoda</taxon>
        <taxon>Chromadorea</taxon>
        <taxon>Rhabditida</taxon>
        <taxon>Rhabditina</taxon>
        <taxon>Rhabditomorpha</taxon>
        <taxon>Rhabditoidea</taxon>
        <taxon>Rhabditidae</taxon>
        <taxon>Peloderinae</taxon>
        <taxon>Caenorhabditis</taxon>
    </lineage>
</organism>
<reference evidence="2" key="1">
    <citation type="submission" date="2020-10" db="EMBL/GenBank/DDBJ databases">
        <authorList>
            <person name="Kikuchi T."/>
        </authorList>
    </citation>
    <scope>NUCLEOTIDE SEQUENCE</scope>
    <source>
        <strain evidence="2">NKZ352</strain>
    </source>
</reference>
<dbReference type="AlphaFoldDB" id="A0A8S1HKC2"/>
<dbReference type="EMBL" id="CAJGYM010000037">
    <property type="protein sequence ID" value="CAD6193690.1"/>
    <property type="molecule type" value="Genomic_DNA"/>
</dbReference>
<sequence>MGHGAKGWKNRIDNVDIVISYGWGWTVKGGDSDGDGTGDGSHLMGGRGSSAAFSVTHGVQERAAHWIGIKESRGRGNSFDLSQQTVFKKSTDPKQRQAVEIDEWRKNLPLFRAQCIVLVRVELGSHASELMLNLTQKRRTQACPRFIGFEVPRQITPLPGTQIVPTEPCDPFSNMSDGNFRIWSYLWRRHRRSANSTLALPTLNLADPKERKKKERGEPHNLYSTRRAWGGAQFCANKSGESSWKTTSARRGGGPSWMSEAESPRLIGSRVSIQQASERGWTAYFRLEGPK</sequence>
<evidence type="ECO:0000256" key="1">
    <source>
        <dbReference type="SAM" id="MobiDB-lite"/>
    </source>
</evidence>
<proteinExistence type="predicted"/>
<comment type="caution">
    <text evidence="2">The sequence shown here is derived from an EMBL/GenBank/DDBJ whole genome shotgun (WGS) entry which is preliminary data.</text>
</comment>
<feature type="region of interest" description="Disordered" evidence="1">
    <location>
        <begin position="238"/>
        <end position="263"/>
    </location>
</feature>
<gene>
    <name evidence="2" type="ORF">CAUJ_LOCUS9609</name>
</gene>
<evidence type="ECO:0000313" key="2">
    <source>
        <dbReference type="EMBL" id="CAD6193690.1"/>
    </source>
</evidence>